<evidence type="ECO:0008006" key="4">
    <source>
        <dbReference type="Google" id="ProtNLM"/>
    </source>
</evidence>
<proteinExistence type="predicted"/>
<evidence type="ECO:0000313" key="3">
    <source>
        <dbReference type="Proteomes" id="UP001050808"/>
    </source>
</evidence>
<reference evidence="2" key="1">
    <citation type="submission" date="2024-05" db="EMBL/GenBank/DDBJ databases">
        <title>Whole genome shotgun sequence of Streptomyces violascens NBRC 12920.</title>
        <authorList>
            <person name="Komaki H."/>
            <person name="Tamura T."/>
        </authorList>
    </citation>
    <scope>NUCLEOTIDE SEQUENCE</scope>
    <source>
        <strain evidence="2">NBRC 12920</strain>
    </source>
</reference>
<name>A0ABQ3QRK9_9ACTN</name>
<comment type="caution">
    <text evidence="2">The sequence shown here is derived from an EMBL/GenBank/DDBJ whole genome shotgun (WGS) entry which is preliminary data.</text>
</comment>
<evidence type="ECO:0000256" key="1">
    <source>
        <dbReference type="SAM" id="MobiDB-lite"/>
    </source>
</evidence>
<protein>
    <recommendedName>
        <fullName evidence="4">Transposase</fullName>
    </recommendedName>
</protein>
<dbReference type="Proteomes" id="UP001050808">
    <property type="component" value="Unassembled WGS sequence"/>
</dbReference>
<feature type="region of interest" description="Disordered" evidence="1">
    <location>
        <begin position="125"/>
        <end position="164"/>
    </location>
</feature>
<dbReference type="EMBL" id="BNDY01000017">
    <property type="protein sequence ID" value="GHI39894.1"/>
    <property type="molecule type" value="Genomic_DNA"/>
</dbReference>
<organism evidence="2 3">
    <name type="scientific">Streptomyces violascens</name>
    <dbReference type="NCBI Taxonomy" id="67381"/>
    <lineage>
        <taxon>Bacteria</taxon>
        <taxon>Bacillati</taxon>
        <taxon>Actinomycetota</taxon>
        <taxon>Actinomycetes</taxon>
        <taxon>Kitasatosporales</taxon>
        <taxon>Streptomycetaceae</taxon>
        <taxon>Streptomyces</taxon>
    </lineage>
</organism>
<dbReference type="RefSeq" id="WP_189971200.1">
    <property type="nucleotide sequence ID" value="NZ_BMUA01000044.1"/>
</dbReference>
<keyword evidence="3" id="KW-1185">Reference proteome</keyword>
<gene>
    <name evidence="2" type="ORF">Sviol_43020</name>
</gene>
<evidence type="ECO:0000313" key="2">
    <source>
        <dbReference type="EMBL" id="GHI39894.1"/>
    </source>
</evidence>
<sequence length="234" mass="25578">MSARLSSLSNETLYAHCRILQGALRDAEAAIGETAFRLFTRYEQELDTLATKILDQQLLDGATTAAVRRIRVQDFLTEKSGGYAPPKRTVDLLLARPELKAPKPRPGRMAGRPTALRLTAVTPARSLAGRPPATADTTSGQDGHVGTRDIRPNGHRGRNRGAGPWHLRRSVSPVGGRWCVCLARVCLRPHGAVLSLYQVVRELQFLLATWAGACRLPPRHSRTQPNTWIAGNVG</sequence>
<accession>A0ABQ3QRK9</accession>